<feature type="compositionally biased region" description="Basic and acidic residues" evidence="7">
    <location>
        <begin position="12"/>
        <end position="29"/>
    </location>
</feature>
<dbReference type="PANTHER" id="PTHR43133:SF51">
    <property type="entry name" value="RNA POLYMERASE SIGMA FACTOR"/>
    <property type="match status" value="1"/>
</dbReference>
<dbReference type="InterPro" id="IPR039425">
    <property type="entry name" value="RNA_pol_sigma-70-like"/>
</dbReference>
<dbReference type="InterPro" id="IPR036388">
    <property type="entry name" value="WH-like_DNA-bd_sf"/>
</dbReference>
<name>A0ABP8MPA2_9BACT</name>
<dbReference type="PROSITE" id="PS01063">
    <property type="entry name" value="SIGMA70_ECF"/>
    <property type="match status" value="1"/>
</dbReference>
<evidence type="ECO:0000256" key="6">
    <source>
        <dbReference type="RuleBase" id="RU000716"/>
    </source>
</evidence>
<dbReference type="Pfam" id="PF08281">
    <property type="entry name" value="Sigma70_r4_2"/>
    <property type="match status" value="1"/>
</dbReference>
<dbReference type="InterPro" id="IPR013325">
    <property type="entry name" value="RNA_pol_sigma_r2"/>
</dbReference>
<organism evidence="10 11">
    <name type="scientific">Novipirellula rosea</name>
    <dbReference type="NCBI Taxonomy" id="1031540"/>
    <lineage>
        <taxon>Bacteria</taxon>
        <taxon>Pseudomonadati</taxon>
        <taxon>Planctomycetota</taxon>
        <taxon>Planctomycetia</taxon>
        <taxon>Pirellulales</taxon>
        <taxon>Pirellulaceae</taxon>
        <taxon>Novipirellula</taxon>
    </lineage>
</organism>
<evidence type="ECO:0000256" key="1">
    <source>
        <dbReference type="ARBA" id="ARBA00010641"/>
    </source>
</evidence>
<dbReference type="EMBL" id="BAABGA010000029">
    <property type="protein sequence ID" value="GAA4452841.1"/>
    <property type="molecule type" value="Genomic_DNA"/>
</dbReference>
<dbReference type="InterPro" id="IPR013249">
    <property type="entry name" value="RNA_pol_sigma70_r4_t2"/>
</dbReference>
<dbReference type="Gene3D" id="1.10.1740.10">
    <property type="match status" value="1"/>
</dbReference>
<reference evidence="11" key="1">
    <citation type="journal article" date="2019" name="Int. J. Syst. Evol. Microbiol.">
        <title>The Global Catalogue of Microorganisms (GCM) 10K type strain sequencing project: providing services to taxonomists for standard genome sequencing and annotation.</title>
        <authorList>
            <consortium name="The Broad Institute Genomics Platform"/>
            <consortium name="The Broad Institute Genome Sequencing Center for Infectious Disease"/>
            <person name="Wu L."/>
            <person name="Ma J."/>
        </authorList>
    </citation>
    <scope>NUCLEOTIDE SEQUENCE [LARGE SCALE GENOMIC DNA]</scope>
    <source>
        <strain evidence="11">JCM 17759</strain>
    </source>
</reference>
<dbReference type="Gene3D" id="1.10.10.10">
    <property type="entry name" value="Winged helix-like DNA-binding domain superfamily/Winged helix DNA-binding domain"/>
    <property type="match status" value="1"/>
</dbReference>
<evidence type="ECO:0000259" key="9">
    <source>
        <dbReference type="Pfam" id="PF08281"/>
    </source>
</evidence>
<dbReference type="Proteomes" id="UP001500840">
    <property type="component" value="Unassembled WGS sequence"/>
</dbReference>
<evidence type="ECO:0000313" key="10">
    <source>
        <dbReference type="EMBL" id="GAA4452841.1"/>
    </source>
</evidence>
<dbReference type="InterPro" id="IPR007627">
    <property type="entry name" value="RNA_pol_sigma70_r2"/>
</dbReference>
<dbReference type="PANTHER" id="PTHR43133">
    <property type="entry name" value="RNA POLYMERASE ECF-TYPE SIGMA FACTO"/>
    <property type="match status" value="1"/>
</dbReference>
<dbReference type="SUPFAM" id="SSF88946">
    <property type="entry name" value="Sigma2 domain of RNA polymerase sigma factors"/>
    <property type="match status" value="1"/>
</dbReference>
<feature type="domain" description="RNA polymerase sigma factor 70 region 4 type 2" evidence="9">
    <location>
        <begin position="164"/>
        <end position="215"/>
    </location>
</feature>
<dbReference type="NCBIfam" id="TIGR02937">
    <property type="entry name" value="sigma70-ECF"/>
    <property type="match status" value="1"/>
</dbReference>
<dbReference type="InterPro" id="IPR000838">
    <property type="entry name" value="RNA_pol_sigma70_ECF_CS"/>
</dbReference>
<accession>A0ABP8MPA2</accession>
<keyword evidence="2 6" id="KW-0805">Transcription regulation</keyword>
<dbReference type="RefSeq" id="WP_345322057.1">
    <property type="nucleotide sequence ID" value="NZ_BAABGA010000029.1"/>
</dbReference>
<comment type="similarity">
    <text evidence="1 6">Belongs to the sigma-70 factor family. ECF subfamily.</text>
</comment>
<dbReference type="Pfam" id="PF04542">
    <property type="entry name" value="Sigma70_r2"/>
    <property type="match status" value="1"/>
</dbReference>
<proteinExistence type="inferred from homology"/>
<gene>
    <name evidence="10" type="ORF">GCM10023156_22850</name>
</gene>
<dbReference type="NCBIfam" id="NF008888">
    <property type="entry name" value="PRK11922.1"/>
    <property type="match status" value="1"/>
</dbReference>
<evidence type="ECO:0000256" key="7">
    <source>
        <dbReference type="SAM" id="MobiDB-lite"/>
    </source>
</evidence>
<evidence type="ECO:0000256" key="5">
    <source>
        <dbReference type="ARBA" id="ARBA00023163"/>
    </source>
</evidence>
<evidence type="ECO:0000256" key="3">
    <source>
        <dbReference type="ARBA" id="ARBA00023082"/>
    </source>
</evidence>
<comment type="caution">
    <text evidence="10">The sequence shown here is derived from an EMBL/GenBank/DDBJ whole genome shotgun (WGS) entry which is preliminary data.</text>
</comment>
<feature type="region of interest" description="Disordered" evidence="7">
    <location>
        <begin position="1"/>
        <end position="32"/>
    </location>
</feature>
<evidence type="ECO:0000259" key="8">
    <source>
        <dbReference type="Pfam" id="PF04542"/>
    </source>
</evidence>
<evidence type="ECO:0000256" key="2">
    <source>
        <dbReference type="ARBA" id="ARBA00023015"/>
    </source>
</evidence>
<keyword evidence="3 6" id="KW-0731">Sigma factor</keyword>
<keyword evidence="11" id="KW-1185">Reference proteome</keyword>
<dbReference type="InterPro" id="IPR013324">
    <property type="entry name" value="RNA_pol_sigma_r3/r4-like"/>
</dbReference>
<evidence type="ECO:0000313" key="11">
    <source>
        <dbReference type="Proteomes" id="UP001500840"/>
    </source>
</evidence>
<evidence type="ECO:0000256" key="4">
    <source>
        <dbReference type="ARBA" id="ARBA00023125"/>
    </source>
</evidence>
<keyword evidence="5 6" id="KW-0804">Transcription</keyword>
<keyword evidence="4 6" id="KW-0238">DNA-binding</keyword>
<sequence length="254" mass="29308">MQRQPRFSIRGHSLDRSGVHSSDDKRLDAESFSDASPTVDELSDKTIVDRVKSGDLAAFELIMRRYNQRIFRVVRGIVDDDDEADDVVQEAYVRAYEHLDQFSGRSKFSTWLTKIAVYEATGRRKRRRRVQLFDPHEPTAGSIARHSTMQDGVDHMSTSELSRVLRESIDALPEALRVVFMMRAVEGLSTEETAECLSVTESNVKIRLYRARARLRKRIDRELGKESRQLYQFDGRRCDQIVRGVLSRITRVAE</sequence>
<dbReference type="InterPro" id="IPR014284">
    <property type="entry name" value="RNA_pol_sigma-70_dom"/>
</dbReference>
<dbReference type="SUPFAM" id="SSF88659">
    <property type="entry name" value="Sigma3 and sigma4 domains of RNA polymerase sigma factors"/>
    <property type="match status" value="1"/>
</dbReference>
<feature type="domain" description="RNA polymerase sigma-70 region 2" evidence="8">
    <location>
        <begin position="63"/>
        <end position="129"/>
    </location>
</feature>
<protein>
    <recommendedName>
        <fullName evidence="6">RNA polymerase sigma factor</fullName>
    </recommendedName>
</protein>